<dbReference type="Proteomes" id="UP001165342">
    <property type="component" value="Unassembled WGS sequence"/>
</dbReference>
<accession>A0ABT0S2F2</accession>
<keyword evidence="3" id="KW-0378">Hydrolase</keyword>
<gene>
    <name evidence="3" type="ORF">LZ538_08280</name>
</gene>
<comment type="caution">
    <text evidence="3">The sequence shown here is derived from an EMBL/GenBank/DDBJ whole genome shotgun (WGS) entry which is preliminary data.</text>
</comment>
<dbReference type="GO" id="GO:0004180">
    <property type="term" value="F:carboxypeptidase activity"/>
    <property type="evidence" value="ECO:0007669"/>
    <property type="project" value="UniProtKB-KW"/>
</dbReference>
<evidence type="ECO:0000313" key="3">
    <source>
        <dbReference type="EMBL" id="MCL6730049.1"/>
    </source>
</evidence>
<organism evidence="3 4">
    <name type="scientific">Sphingomonas hankyongi</name>
    <dbReference type="NCBI Taxonomy" id="2908209"/>
    <lineage>
        <taxon>Bacteria</taxon>
        <taxon>Pseudomonadati</taxon>
        <taxon>Pseudomonadota</taxon>
        <taxon>Alphaproteobacteria</taxon>
        <taxon>Sphingomonadales</taxon>
        <taxon>Sphingomonadaceae</taxon>
        <taxon>Sphingomonas</taxon>
    </lineage>
</organism>
<evidence type="ECO:0000313" key="4">
    <source>
        <dbReference type="Proteomes" id="UP001165342"/>
    </source>
</evidence>
<dbReference type="EMBL" id="JAMGBE010000002">
    <property type="protein sequence ID" value="MCL6730049.1"/>
    <property type="molecule type" value="Genomic_DNA"/>
</dbReference>
<evidence type="ECO:0000256" key="2">
    <source>
        <dbReference type="SAM" id="SignalP"/>
    </source>
</evidence>
<sequence length="248" mass="27258">MCKLFFLLLLASSSAVAQPPAWYPGMPWNPLEPYVVIGQDEPGYRNWYLASPSHATQVKALNDYLATYGVNGVVPTWQLLRTASDWYKCGAPAFEVPPPEDWPNVVQALRYVRDKVIPVLGPVEPVSVYRNPMLNQCAGGARESAHRFMQAVDMVPLRPITRDAMIRTLCAVHARSGQGYGVGLGFYVGLRFHVDSRKFRTWGTNDEGTIACARSFELAHSSDPDAASAQPAANPLISQSPSTQPPNN</sequence>
<keyword evidence="2" id="KW-0732">Signal</keyword>
<name>A0ABT0S2F2_9SPHN</name>
<keyword evidence="3" id="KW-0645">Protease</keyword>
<evidence type="ECO:0000256" key="1">
    <source>
        <dbReference type="SAM" id="MobiDB-lite"/>
    </source>
</evidence>
<dbReference type="SUPFAM" id="SSF55166">
    <property type="entry name" value="Hedgehog/DD-peptidase"/>
    <property type="match status" value="1"/>
</dbReference>
<protein>
    <submittedName>
        <fullName evidence="3">D-Ala-D-Ala carboxypeptidase family metallohydrolase</fullName>
    </submittedName>
</protein>
<feature type="chain" id="PRO_5045445936" evidence="2">
    <location>
        <begin position="18"/>
        <end position="248"/>
    </location>
</feature>
<feature type="compositionally biased region" description="Low complexity" evidence="1">
    <location>
        <begin position="222"/>
        <end position="233"/>
    </location>
</feature>
<dbReference type="InterPro" id="IPR009045">
    <property type="entry name" value="Zn_M74/Hedgehog-like"/>
</dbReference>
<keyword evidence="3" id="KW-0121">Carboxypeptidase</keyword>
<dbReference type="Gene3D" id="3.30.1380.10">
    <property type="match status" value="1"/>
</dbReference>
<feature type="signal peptide" evidence="2">
    <location>
        <begin position="1"/>
        <end position="17"/>
    </location>
</feature>
<feature type="region of interest" description="Disordered" evidence="1">
    <location>
        <begin position="222"/>
        <end position="248"/>
    </location>
</feature>
<keyword evidence="4" id="KW-1185">Reference proteome</keyword>
<proteinExistence type="predicted"/>
<reference evidence="3" key="1">
    <citation type="submission" date="2022-05" db="EMBL/GenBank/DDBJ databases">
        <authorList>
            <person name="Jo J.-H."/>
            <person name="Im W.-T."/>
        </authorList>
    </citation>
    <scope>NUCLEOTIDE SEQUENCE</scope>
    <source>
        <strain evidence="3">SE220</strain>
    </source>
</reference>